<keyword evidence="1 9" id="KW-0436">Ligase</keyword>
<evidence type="ECO:0000256" key="9">
    <source>
        <dbReference type="HAMAP-Rule" id="MF_02020"/>
    </source>
</evidence>
<feature type="domain" description="Mur ligase N-terminal catalytic" evidence="10">
    <location>
        <begin position="3"/>
        <end position="98"/>
    </location>
</feature>
<dbReference type="SUPFAM" id="SSF53244">
    <property type="entry name" value="MurD-like peptide ligases, peptide-binding domain"/>
    <property type="match status" value="1"/>
</dbReference>
<dbReference type="NCBIfam" id="TIGR01081">
    <property type="entry name" value="mpl"/>
    <property type="match status" value="1"/>
</dbReference>
<organism evidence="13 14">
    <name type="scientific">Spectribacter hydrogenoxidans</name>
    <dbReference type="NCBI Taxonomy" id="3075608"/>
    <lineage>
        <taxon>Bacteria</taxon>
        <taxon>Pseudomonadati</taxon>
        <taxon>Pseudomonadota</taxon>
        <taxon>Gammaproteobacteria</taxon>
        <taxon>Salinisphaerales</taxon>
        <taxon>Salinisphaeraceae</taxon>
        <taxon>Spectribacter</taxon>
    </lineage>
</organism>
<keyword evidence="7 9" id="KW-0131">Cell cycle</keyword>
<name>A0ABU3C132_9GAMM</name>
<dbReference type="Pfam" id="PF01225">
    <property type="entry name" value="Mur_ligase"/>
    <property type="match status" value="1"/>
</dbReference>
<comment type="catalytic activity">
    <reaction evidence="9">
        <text>UDP-N-acetyl-alpha-D-muramate + L-alanyl-gamma-D-glutamyl-meso-2,6-diaminopimelate + ATP = UDP-N-acetyl-alpha-D-muramoyl-L-alanyl-gamma-D-glutamyl-meso-2,6-diaminopimelate + ADP + phosphate + H(+)</text>
        <dbReference type="Rhea" id="RHEA:29563"/>
        <dbReference type="ChEBI" id="CHEBI:15378"/>
        <dbReference type="ChEBI" id="CHEBI:30616"/>
        <dbReference type="ChEBI" id="CHEBI:43474"/>
        <dbReference type="ChEBI" id="CHEBI:61401"/>
        <dbReference type="ChEBI" id="CHEBI:70757"/>
        <dbReference type="ChEBI" id="CHEBI:83905"/>
        <dbReference type="ChEBI" id="CHEBI:456216"/>
        <dbReference type="EC" id="6.3.2.45"/>
    </reaction>
</comment>
<comment type="similarity">
    <text evidence="9">Belongs to the MurCDEF family. Mpl subfamily.</text>
</comment>
<sequence>MQVHISGIGGTFMAGVALLARAAGHRVTGSDQGLYPPMSTQLAEAGIEVFDGYGADNLIHRPDQVVLGNALSRGNAEVEAVLDAGLPYTSGPQWLAENVLAGRHVLAVAGTHGKTTTASMLAWLLEDAGLAPGFLIGGIPGNFGVSARLGEGECFVVEADEYDTAFFDKRSKFVHYRPRTLVLNNLEFDHADIFDDLADIQRQCHHLVRTVPGRGRIIHNATEPAIDEVLAMGCWTPREAFGTPSGWQALPRRDSATDFDVLHAGELAGAVNWNQTGAHNRMNALAALVAASHAGVAPASACAALAGFAGVKRRMEQRGEAGGVVVYDDFAHHPTAIATTLAGLRASFPDGRILAVLEPRSNTMRLGIHRDRLATSLAAADAVFVYTADLAWDAAETLAGLSDHAALADDIDTLVHAIVTAARPGDRVVVMSNGGFGGIHERLLSALANH</sequence>
<evidence type="ECO:0000256" key="6">
    <source>
        <dbReference type="ARBA" id="ARBA00022984"/>
    </source>
</evidence>
<comment type="caution">
    <text evidence="13">The sequence shown here is derived from an EMBL/GenBank/DDBJ whole genome shotgun (WGS) entry which is preliminary data.</text>
</comment>
<proteinExistence type="inferred from homology"/>
<dbReference type="InterPro" id="IPR050061">
    <property type="entry name" value="MurCDEF_pg_biosynth"/>
</dbReference>
<gene>
    <name evidence="9 13" type="primary">mpl</name>
    <name evidence="13" type="ORF">RM532_09910</name>
</gene>
<dbReference type="HAMAP" id="MF_02020">
    <property type="entry name" value="Mpl"/>
    <property type="match status" value="1"/>
</dbReference>
<dbReference type="RefSeq" id="WP_311653165.1">
    <property type="nucleotide sequence ID" value="NZ_JAVRIB010000009.1"/>
</dbReference>
<evidence type="ECO:0000259" key="11">
    <source>
        <dbReference type="Pfam" id="PF02875"/>
    </source>
</evidence>
<evidence type="ECO:0000256" key="2">
    <source>
        <dbReference type="ARBA" id="ARBA00022618"/>
    </source>
</evidence>
<dbReference type="Gene3D" id="3.90.190.20">
    <property type="entry name" value="Mur ligase, C-terminal domain"/>
    <property type="match status" value="1"/>
</dbReference>
<dbReference type="Proteomes" id="UP001251857">
    <property type="component" value="Unassembled WGS sequence"/>
</dbReference>
<evidence type="ECO:0000313" key="13">
    <source>
        <dbReference type="EMBL" id="MDT0635268.1"/>
    </source>
</evidence>
<evidence type="ECO:0000256" key="8">
    <source>
        <dbReference type="ARBA" id="ARBA00023316"/>
    </source>
</evidence>
<dbReference type="SUPFAM" id="SSF53623">
    <property type="entry name" value="MurD-like peptide ligases, catalytic domain"/>
    <property type="match status" value="1"/>
</dbReference>
<accession>A0ABU3C132</accession>
<dbReference type="InterPro" id="IPR000713">
    <property type="entry name" value="Mur_ligase_N"/>
</dbReference>
<dbReference type="Pfam" id="PF02875">
    <property type="entry name" value="Mur_ligase_C"/>
    <property type="match status" value="1"/>
</dbReference>
<keyword evidence="4 9" id="KW-0067">ATP-binding</keyword>
<feature type="domain" description="Mur ligase central" evidence="12">
    <location>
        <begin position="108"/>
        <end position="291"/>
    </location>
</feature>
<dbReference type="InterPro" id="IPR005757">
    <property type="entry name" value="Mpl"/>
</dbReference>
<keyword evidence="8 9" id="KW-0961">Cell wall biogenesis/degradation</keyword>
<dbReference type="Gene3D" id="3.40.50.720">
    <property type="entry name" value="NAD(P)-binding Rossmann-like Domain"/>
    <property type="match status" value="1"/>
</dbReference>
<reference evidence="13 14" key="1">
    <citation type="submission" date="2023-09" db="EMBL/GenBank/DDBJ databases">
        <authorList>
            <person name="Rey-Velasco X."/>
        </authorList>
    </citation>
    <scope>NUCLEOTIDE SEQUENCE [LARGE SCALE GENOMIC DNA]</scope>
    <source>
        <strain evidence="13 14">W335</strain>
    </source>
</reference>
<dbReference type="SUPFAM" id="SSF51984">
    <property type="entry name" value="MurCD N-terminal domain"/>
    <property type="match status" value="1"/>
</dbReference>
<evidence type="ECO:0000313" key="14">
    <source>
        <dbReference type="Proteomes" id="UP001251857"/>
    </source>
</evidence>
<dbReference type="EC" id="6.3.2.45" evidence="9"/>
<feature type="domain" description="Mur ligase C-terminal" evidence="11">
    <location>
        <begin position="313"/>
        <end position="434"/>
    </location>
</feature>
<dbReference type="Pfam" id="PF08245">
    <property type="entry name" value="Mur_ligase_M"/>
    <property type="match status" value="1"/>
</dbReference>
<protein>
    <recommendedName>
        <fullName evidence="9">UDP-N-acetylmuramate--L-alanyl-gamma-D-glutamyl-meso-2,6-diaminoheptandioate ligase</fullName>
        <ecNumber evidence="9">6.3.2.45</ecNumber>
    </recommendedName>
    <alternativeName>
        <fullName evidence="9">Murein peptide ligase</fullName>
    </alternativeName>
    <alternativeName>
        <fullName evidence="9">UDP-N-acetylmuramate:L-alanyl-gamma-D-glutamyl-meso-diaminopimelate ligase</fullName>
    </alternativeName>
</protein>
<keyword evidence="9" id="KW-0460">Magnesium</keyword>
<dbReference type="InterPro" id="IPR013221">
    <property type="entry name" value="Mur_ligase_cen"/>
</dbReference>
<dbReference type="InterPro" id="IPR004101">
    <property type="entry name" value="Mur_ligase_C"/>
</dbReference>
<keyword evidence="14" id="KW-1185">Reference proteome</keyword>
<comment type="cofactor">
    <cofactor evidence="9">
        <name>Mg(2+)</name>
        <dbReference type="ChEBI" id="CHEBI:18420"/>
    </cofactor>
</comment>
<dbReference type="GO" id="GO:0106418">
    <property type="term" value="F:UDP-N-acetylmuramate-L-alanyl-gamma-D-glutamyl-meso-2,6-diaminoheptanedioate ligase activity"/>
    <property type="evidence" value="ECO:0007669"/>
    <property type="project" value="UniProtKB-EC"/>
</dbReference>
<evidence type="ECO:0000259" key="12">
    <source>
        <dbReference type="Pfam" id="PF08245"/>
    </source>
</evidence>
<evidence type="ECO:0000259" key="10">
    <source>
        <dbReference type="Pfam" id="PF01225"/>
    </source>
</evidence>
<feature type="binding site" evidence="9">
    <location>
        <begin position="110"/>
        <end position="116"/>
    </location>
    <ligand>
        <name>ATP</name>
        <dbReference type="ChEBI" id="CHEBI:30616"/>
    </ligand>
</feature>
<keyword evidence="6 9" id="KW-0573">Peptidoglycan synthesis</keyword>
<evidence type="ECO:0000256" key="4">
    <source>
        <dbReference type="ARBA" id="ARBA00022840"/>
    </source>
</evidence>
<evidence type="ECO:0000256" key="7">
    <source>
        <dbReference type="ARBA" id="ARBA00023306"/>
    </source>
</evidence>
<evidence type="ECO:0000256" key="5">
    <source>
        <dbReference type="ARBA" id="ARBA00022960"/>
    </source>
</evidence>
<keyword evidence="5 9" id="KW-0133">Cell shape</keyword>
<keyword evidence="2 9" id="KW-0132">Cell division</keyword>
<evidence type="ECO:0000256" key="3">
    <source>
        <dbReference type="ARBA" id="ARBA00022741"/>
    </source>
</evidence>
<dbReference type="PANTHER" id="PTHR43445:SF5">
    <property type="entry name" value="UDP-N-ACETYLMURAMATE--L-ALANYL-GAMMA-D-GLUTAMYL-MESO-2,6-DIAMINOHEPTANDIOATE LIGASE"/>
    <property type="match status" value="1"/>
</dbReference>
<keyword evidence="3 9" id="KW-0547">Nucleotide-binding</keyword>
<dbReference type="Gene3D" id="3.40.1190.10">
    <property type="entry name" value="Mur-like, catalytic domain"/>
    <property type="match status" value="1"/>
</dbReference>
<dbReference type="InterPro" id="IPR036565">
    <property type="entry name" value="Mur-like_cat_sf"/>
</dbReference>
<evidence type="ECO:0000256" key="1">
    <source>
        <dbReference type="ARBA" id="ARBA00022598"/>
    </source>
</evidence>
<dbReference type="PANTHER" id="PTHR43445">
    <property type="entry name" value="UDP-N-ACETYLMURAMATE--L-ALANINE LIGASE-RELATED"/>
    <property type="match status" value="1"/>
</dbReference>
<comment type="function">
    <text evidence="9">Reutilizes the intact tripeptide L-alanyl-gamma-D-glutamyl-meso-diaminopimelate by linking it to UDP-N-acetylmuramate.</text>
</comment>
<dbReference type="InterPro" id="IPR036615">
    <property type="entry name" value="Mur_ligase_C_dom_sf"/>
</dbReference>
<comment type="pathway">
    <text evidence="9">Cell wall biogenesis; peptidoglycan recycling.</text>
</comment>
<dbReference type="EMBL" id="JAVRIB010000009">
    <property type="protein sequence ID" value="MDT0635268.1"/>
    <property type="molecule type" value="Genomic_DNA"/>
</dbReference>